<keyword evidence="4" id="KW-1185">Reference proteome</keyword>
<evidence type="ECO:0000313" key="4">
    <source>
        <dbReference type="Proteomes" id="UP001054945"/>
    </source>
</evidence>
<sequence length="113" mass="12658">MLMIKSKLVILQFGTMVTCPLGRSIYTRVYVTQNNVSVLTTSYKSQCPSVDSCSSTSLQSIEDEGNFSISEESESSNSEEKIFYGPENYGHNETSNKDVYDKVQNINSPKMFT</sequence>
<dbReference type="EMBL" id="BPLR01013220">
    <property type="protein sequence ID" value="GIY59610.1"/>
    <property type="molecule type" value="Genomic_DNA"/>
</dbReference>
<gene>
    <name evidence="3" type="ORF">CEXT_271991</name>
</gene>
<name>A0AAV4UQ99_CAEEX</name>
<reference evidence="3 4" key="1">
    <citation type="submission" date="2021-06" db="EMBL/GenBank/DDBJ databases">
        <title>Caerostris extrusa draft genome.</title>
        <authorList>
            <person name="Kono N."/>
            <person name="Arakawa K."/>
        </authorList>
    </citation>
    <scope>NUCLEOTIDE SEQUENCE [LARGE SCALE GENOMIC DNA]</scope>
</reference>
<dbReference type="Proteomes" id="UP001054945">
    <property type="component" value="Unassembled WGS sequence"/>
</dbReference>
<keyword evidence="2" id="KW-0732">Signal</keyword>
<evidence type="ECO:0000256" key="1">
    <source>
        <dbReference type="SAM" id="MobiDB-lite"/>
    </source>
</evidence>
<feature type="region of interest" description="Disordered" evidence="1">
    <location>
        <begin position="63"/>
        <end position="98"/>
    </location>
</feature>
<feature type="signal peptide" evidence="2">
    <location>
        <begin position="1"/>
        <end position="22"/>
    </location>
</feature>
<proteinExistence type="predicted"/>
<evidence type="ECO:0000256" key="2">
    <source>
        <dbReference type="SAM" id="SignalP"/>
    </source>
</evidence>
<organism evidence="3 4">
    <name type="scientific">Caerostris extrusa</name>
    <name type="common">Bark spider</name>
    <name type="synonym">Caerostris bankana</name>
    <dbReference type="NCBI Taxonomy" id="172846"/>
    <lineage>
        <taxon>Eukaryota</taxon>
        <taxon>Metazoa</taxon>
        <taxon>Ecdysozoa</taxon>
        <taxon>Arthropoda</taxon>
        <taxon>Chelicerata</taxon>
        <taxon>Arachnida</taxon>
        <taxon>Araneae</taxon>
        <taxon>Araneomorphae</taxon>
        <taxon>Entelegynae</taxon>
        <taxon>Araneoidea</taxon>
        <taxon>Araneidae</taxon>
        <taxon>Caerostris</taxon>
    </lineage>
</organism>
<dbReference type="AlphaFoldDB" id="A0AAV4UQ99"/>
<feature type="chain" id="PRO_5043752804" evidence="2">
    <location>
        <begin position="23"/>
        <end position="113"/>
    </location>
</feature>
<comment type="caution">
    <text evidence="3">The sequence shown here is derived from an EMBL/GenBank/DDBJ whole genome shotgun (WGS) entry which is preliminary data.</text>
</comment>
<protein>
    <submittedName>
        <fullName evidence="3">Uncharacterized protein</fullName>
    </submittedName>
</protein>
<accession>A0AAV4UQ99</accession>
<evidence type="ECO:0000313" key="3">
    <source>
        <dbReference type="EMBL" id="GIY59610.1"/>
    </source>
</evidence>